<name>A0A323V9V2_9RHOO</name>
<accession>A0A323V9V2</accession>
<dbReference type="SUPFAM" id="SSF69279">
    <property type="entry name" value="Phage tail proteins"/>
    <property type="match status" value="1"/>
</dbReference>
<gene>
    <name evidence="1" type="ORF">DNK49_07165</name>
</gene>
<sequence length="367" mass="40518">MSRIAPSLQSATRPQIRVGGRVQDALMRDLDLLQLDEDLFGMKRLAVRFIALGPSAGERHQGLNWMDGTVLDFGSEIDVNLGQSEARTAMFSGAISALELDFDQGRAPELHCLAEDRLMALRLARQFRTWENVDETSLVQDIAARHGLAADVAVEGPVWQTVQQWNQSDLAFLRERARRLGAEVWVEDGTLHMATRDQRDGPTVTLIQGSELLQCRLRADLAHQRGKVVVSGFDDGQQAVIDEEADAATVAAEAHGQTHGLNVLERAFTSPAGLASYRVRDVPLRGNEASALARAALLGRARRFVLASGVASGDTRIRVGARLRLERVGPLFEGDGYYVTRVRHQFDLTDGYRTHFDAERAWIGDSR</sequence>
<dbReference type="Gene3D" id="3.55.50.10">
    <property type="entry name" value="Baseplate protein-like domains"/>
    <property type="match status" value="1"/>
</dbReference>
<dbReference type="Pfam" id="PF05954">
    <property type="entry name" value="Phage_GPD"/>
    <property type="match status" value="1"/>
</dbReference>
<comment type="caution">
    <text evidence="1">The sequence shown here is derived from an EMBL/GenBank/DDBJ whole genome shotgun (WGS) entry which is preliminary data.</text>
</comment>
<dbReference type="Proteomes" id="UP000248259">
    <property type="component" value="Unassembled WGS sequence"/>
</dbReference>
<dbReference type="RefSeq" id="WP_110523663.1">
    <property type="nucleotide sequence ID" value="NZ_QKOE01000004.1"/>
</dbReference>
<dbReference type="AlphaFoldDB" id="A0A323V9V2"/>
<keyword evidence="2" id="KW-1185">Reference proteome</keyword>
<dbReference type="Gene3D" id="2.30.110.50">
    <property type="match status" value="1"/>
</dbReference>
<reference evidence="1 2" key="1">
    <citation type="submission" date="2018-06" db="EMBL/GenBank/DDBJ databases">
        <title>Azoarcus communis strain SWub3 genome.</title>
        <authorList>
            <person name="Zorraquino Salvo V."/>
            <person name="Toubiana D."/>
            <person name="Blumwald E."/>
        </authorList>
    </citation>
    <scope>NUCLEOTIDE SEQUENCE [LARGE SCALE GENOMIC DNA]</scope>
    <source>
        <strain evidence="1 2">SWub3</strain>
    </source>
</reference>
<evidence type="ECO:0000313" key="2">
    <source>
        <dbReference type="Proteomes" id="UP000248259"/>
    </source>
</evidence>
<proteinExistence type="predicted"/>
<dbReference type="Gene3D" id="4.10.220.110">
    <property type="match status" value="1"/>
</dbReference>
<protein>
    <recommendedName>
        <fullName evidence="3">Phage late control D family protein</fullName>
    </recommendedName>
</protein>
<dbReference type="OrthoDB" id="1907165at2"/>
<evidence type="ECO:0008006" key="3">
    <source>
        <dbReference type="Google" id="ProtNLM"/>
    </source>
</evidence>
<evidence type="ECO:0000313" key="1">
    <source>
        <dbReference type="EMBL" id="PZA17018.1"/>
    </source>
</evidence>
<dbReference type="EMBL" id="QKOE01000004">
    <property type="protein sequence ID" value="PZA17018.1"/>
    <property type="molecule type" value="Genomic_DNA"/>
</dbReference>
<organism evidence="1 2">
    <name type="scientific">Parazoarcus communis SWub3 = DSM 12120</name>
    <dbReference type="NCBI Taxonomy" id="1121029"/>
    <lineage>
        <taxon>Bacteria</taxon>
        <taxon>Pseudomonadati</taxon>
        <taxon>Pseudomonadota</taxon>
        <taxon>Betaproteobacteria</taxon>
        <taxon>Rhodocyclales</taxon>
        <taxon>Zoogloeaceae</taxon>
        <taxon>Parazoarcus</taxon>
    </lineage>
</organism>